<sequence>MPGVRVTGPVPTPPGGLFISFEGPEGAGKSTQLARLAARLQAYGQAHAVTREPGGTPLGLRVREVLLDPSLTIDPLPEFLLYSASRAQLVRHVLRPALERGEVVICDRYADSSLAYQGGGRGLDAALLEQITREATGGLTPHLTVLLDLDPAVGLERAARRGQPDRLEQADLDFHRRVRQAFLTLAAADPTRFLILDATQDQDTLAAQVWQAVQARLP</sequence>
<evidence type="ECO:0000256" key="5">
    <source>
        <dbReference type="ARBA" id="ARBA00022777"/>
    </source>
</evidence>
<gene>
    <name evidence="8 10" type="primary">tmk</name>
    <name evidence="10" type="ORF">Dcae01_01047</name>
</gene>
<evidence type="ECO:0000313" key="11">
    <source>
        <dbReference type="Proteomes" id="UP001423409"/>
    </source>
</evidence>
<feature type="domain" description="Thymidylate kinase-like" evidence="9">
    <location>
        <begin position="21"/>
        <end position="205"/>
    </location>
</feature>
<dbReference type="GO" id="GO:0016301">
    <property type="term" value="F:kinase activity"/>
    <property type="evidence" value="ECO:0007669"/>
    <property type="project" value="UniProtKB-KW"/>
</dbReference>
<protein>
    <recommendedName>
        <fullName evidence="8">Thymidylate kinase</fullName>
        <ecNumber evidence="8">2.7.4.9</ecNumber>
    </recommendedName>
    <alternativeName>
        <fullName evidence="8">dTMP kinase</fullName>
    </alternativeName>
</protein>
<keyword evidence="3 8" id="KW-0545">Nucleotide biosynthesis</keyword>
<accession>A0ABP9UDU2</accession>
<dbReference type="HAMAP" id="MF_00165">
    <property type="entry name" value="Thymidylate_kinase"/>
    <property type="match status" value="1"/>
</dbReference>
<dbReference type="EC" id="2.7.4.9" evidence="8"/>
<dbReference type="PANTHER" id="PTHR10344">
    <property type="entry name" value="THYMIDYLATE KINASE"/>
    <property type="match status" value="1"/>
</dbReference>
<evidence type="ECO:0000256" key="8">
    <source>
        <dbReference type="HAMAP-Rule" id="MF_00165"/>
    </source>
</evidence>
<evidence type="ECO:0000256" key="2">
    <source>
        <dbReference type="ARBA" id="ARBA00022679"/>
    </source>
</evidence>
<organism evidence="10 11">
    <name type="scientific">Deinococcus caeni</name>
    <dbReference type="NCBI Taxonomy" id="569127"/>
    <lineage>
        <taxon>Bacteria</taxon>
        <taxon>Thermotogati</taxon>
        <taxon>Deinococcota</taxon>
        <taxon>Deinococci</taxon>
        <taxon>Deinococcales</taxon>
        <taxon>Deinococcaceae</taxon>
        <taxon>Deinococcus</taxon>
    </lineage>
</organism>
<evidence type="ECO:0000256" key="4">
    <source>
        <dbReference type="ARBA" id="ARBA00022741"/>
    </source>
</evidence>
<keyword evidence="6 8" id="KW-0067">ATP-binding</keyword>
<dbReference type="InterPro" id="IPR039430">
    <property type="entry name" value="Thymidylate_kin-like_dom"/>
</dbReference>
<dbReference type="PROSITE" id="PS01331">
    <property type="entry name" value="THYMIDYLATE_KINASE"/>
    <property type="match status" value="1"/>
</dbReference>
<name>A0ABP9UDU2_9DEIO</name>
<reference evidence="10 11" key="1">
    <citation type="submission" date="2024-02" db="EMBL/GenBank/DDBJ databases">
        <title>Deinococcus caeni NBRC 101312.</title>
        <authorList>
            <person name="Ichikawa N."/>
            <person name="Katano-Makiyama Y."/>
            <person name="Hidaka K."/>
        </authorList>
    </citation>
    <scope>NUCLEOTIDE SEQUENCE [LARGE SCALE GENOMIC DNA]</scope>
    <source>
        <strain evidence="10 11">NBRC 101312</strain>
    </source>
</reference>
<comment type="catalytic activity">
    <reaction evidence="7 8">
        <text>dTMP + ATP = dTDP + ADP</text>
        <dbReference type="Rhea" id="RHEA:13517"/>
        <dbReference type="ChEBI" id="CHEBI:30616"/>
        <dbReference type="ChEBI" id="CHEBI:58369"/>
        <dbReference type="ChEBI" id="CHEBI:63528"/>
        <dbReference type="ChEBI" id="CHEBI:456216"/>
        <dbReference type="EC" id="2.7.4.9"/>
    </reaction>
</comment>
<evidence type="ECO:0000256" key="6">
    <source>
        <dbReference type="ARBA" id="ARBA00022840"/>
    </source>
</evidence>
<dbReference type="SUPFAM" id="SSF52540">
    <property type="entry name" value="P-loop containing nucleoside triphosphate hydrolases"/>
    <property type="match status" value="1"/>
</dbReference>
<evidence type="ECO:0000313" key="10">
    <source>
        <dbReference type="EMBL" id="GAA5439544.1"/>
    </source>
</evidence>
<comment type="similarity">
    <text evidence="1 8">Belongs to the thymidylate kinase family.</text>
</comment>
<dbReference type="NCBIfam" id="TIGR00041">
    <property type="entry name" value="DTMP_kinase"/>
    <property type="match status" value="1"/>
</dbReference>
<evidence type="ECO:0000256" key="7">
    <source>
        <dbReference type="ARBA" id="ARBA00048743"/>
    </source>
</evidence>
<dbReference type="EMBL" id="BAABQU010000010">
    <property type="protein sequence ID" value="GAA5439544.1"/>
    <property type="molecule type" value="Genomic_DNA"/>
</dbReference>
<evidence type="ECO:0000256" key="3">
    <source>
        <dbReference type="ARBA" id="ARBA00022727"/>
    </source>
</evidence>
<dbReference type="Proteomes" id="UP001423409">
    <property type="component" value="Unassembled WGS sequence"/>
</dbReference>
<dbReference type="InterPro" id="IPR018095">
    <property type="entry name" value="Thymidylate_kin_CS"/>
</dbReference>
<keyword evidence="11" id="KW-1185">Reference proteome</keyword>
<keyword evidence="2 8" id="KW-0808">Transferase</keyword>
<dbReference type="Pfam" id="PF02223">
    <property type="entry name" value="Thymidylate_kin"/>
    <property type="match status" value="1"/>
</dbReference>
<comment type="function">
    <text evidence="8">Phosphorylation of dTMP to form dTDP in both de novo and salvage pathways of dTTP synthesis.</text>
</comment>
<comment type="caution">
    <text evidence="10">The sequence shown here is derived from an EMBL/GenBank/DDBJ whole genome shotgun (WGS) entry which is preliminary data.</text>
</comment>
<dbReference type="PANTHER" id="PTHR10344:SF4">
    <property type="entry name" value="UMP-CMP KINASE 2, MITOCHONDRIAL"/>
    <property type="match status" value="1"/>
</dbReference>
<dbReference type="CDD" id="cd01672">
    <property type="entry name" value="TMPK"/>
    <property type="match status" value="1"/>
</dbReference>
<dbReference type="Gene3D" id="3.40.50.300">
    <property type="entry name" value="P-loop containing nucleotide triphosphate hydrolases"/>
    <property type="match status" value="1"/>
</dbReference>
<evidence type="ECO:0000256" key="1">
    <source>
        <dbReference type="ARBA" id="ARBA00009776"/>
    </source>
</evidence>
<keyword evidence="5 8" id="KW-0418">Kinase</keyword>
<dbReference type="InterPro" id="IPR027417">
    <property type="entry name" value="P-loop_NTPase"/>
</dbReference>
<proteinExistence type="inferred from homology"/>
<dbReference type="InterPro" id="IPR018094">
    <property type="entry name" value="Thymidylate_kinase"/>
</dbReference>
<feature type="binding site" evidence="8">
    <location>
        <begin position="23"/>
        <end position="30"/>
    </location>
    <ligand>
        <name>ATP</name>
        <dbReference type="ChEBI" id="CHEBI:30616"/>
    </ligand>
</feature>
<keyword evidence="4 8" id="KW-0547">Nucleotide-binding</keyword>
<evidence type="ECO:0000259" key="9">
    <source>
        <dbReference type="Pfam" id="PF02223"/>
    </source>
</evidence>